<reference evidence="2 3" key="1">
    <citation type="submission" date="2018-10" db="EMBL/GenBank/DDBJ databases">
        <title>Genomic Encyclopedia of Type Strains, Phase IV (KMG-IV): sequencing the most valuable type-strain genomes for metagenomic binning, comparative biology and taxonomic classification.</title>
        <authorList>
            <person name="Goeker M."/>
        </authorList>
    </citation>
    <scope>NUCLEOTIDE SEQUENCE [LARGE SCALE GENOMIC DNA]</scope>
    <source>
        <strain evidence="2 3">DSM 4734</strain>
    </source>
</reference>
<evidence type="ECO:0000313" key="2">
    <source>
        <dbReference type="EMBL" id="RKR04014.1"/>
    </source>
</evidence>
<proteinExistence type="predicted"/>
<dbReference type="Proteomes" id="UP000273675">
    <property type="component" value="Unassembled WGS sequence"/>
</dbReference>
<dbReference type="CDD" id="cd03024">
    <property type="entry name" value="DsbA_FrnE"/>
    <property type="match status" value="1"/>
</dbReference>
<keyword evidence="2" id="KW-0413">Isomerase</keyword>
<dbReference type="OrthoDB" id="9799122at2"/>
<sequence length="220" mass="24510">MTQSVTVDIVSDLVCPWCWLGKRHWDEARKLTAEIEVETVWRPFQLDPTLAREGRPYKDYMREKFSGAEASGRWKAMRDHLEQAGPAAGIEFRFDDITMRPNTLNAHRLMRWAGGQGETPEMAEALFAAFFNQGRDIGDTAVLAELAGQAGLDAAVTADLLATDRDEKAVWEEELFYRKLGVSGVPTYIFNGRFAVSGAQEAAVLADAIRQAVKEPAETE</sequence>
<protein>
    <submittedName>
        <fullName evidence="2">Putative DsbA family dithiol-disulfide isomerase</fullName>
    </submittedName>
</protein>
<dbReference type="PANTHER" id="PTHR13887">
    <property type="entry name" value="GLUTATHIONE S-TRANSFERASE KAPPA"/>
    <property type="match status" value="1"/>
</dbReference>
<accession>A0A495DM77</accession>
<evidence type="ECO:0000259" key="1">
    <source>
        <dbReference type="Pfam" id="PF01323"/>
    </source>
</evidence>
<organism evidence="2 3">
    <name type="scientific">Maricaulis maris</name>
    <dbReference type="NCBI Taxonomy" id="74318"/>
    <lineage>
        <taxon>Bacteria</taxon>
        <taxon>Pseudomonadati</taxon>
        <taxon>Pseudomonadota</taxon>
        <taxon>Alphaproteobacteria</taxon>
        <taxon>Maricaulales</taxon>
        <taxon>Maricaulaceae</taxon>
        <taxon>Maricaulis</taxon>
    </lineage>
</organism>
<dbReference type="SUPFAM" id="SSF52833">
    <property type="entry name" value="Thioredoxin-like"/>
    <property type="match status" value="1"/>
</dbReference>
<dbReference type="PANTHER" id="PTHR13887:SF41">
    <property type="entry name" value="THIOREDOXIN SUPERFAMILY PROTEIN"/>
    <property type="match status" value="1"/>
</dbReference>
<dbReference type="InterPro" id="IPR036249">
    <property type="entry name" value="Thioredoxin-like_sf"/>
</dbReference>
<dbReference type="Gene3D" id="3.40.30.10">
    <property type="entry name" value="Glutaredoxin"/>
    <property type="match status" value="1"/>
</dbReference>
<dbReference type="InterPro" id="IPR001853">
    <property type="entry name" value="DSBA-like_thioredoxin_dom"/>
</dbReference>
<dbReference type="Pfam" id="PF01323">
    <property type="entry name" value="DSBA"/>
    <property type="match status" value="1"/>
</dbReference>
<dbReference type="GO" id="GO:0016491">
    <property type="term" value="F:oxidoreductase activity"/>
    <property type="evidence" value="ECO:0007669"/>
    <property type="project" value="InterPro"/>
</dbReference>
<comment type="caution">
    <text evidence="2">The sequence shown here is derived from an EMBL/GenBank/DDBJ whole genome shotgun (WGS) entry which is preliminary data.</text>
</comment>
<evidence type="ECO:0000313" key="3">
    <source>
        <dbReference type="Proteomes" id="UP000273675"/>
    </source>
</evidence>
<dbReference type="EMBL" id="RBIM01000001">
    <property type="protein sequence ID" value="RKR04014.1"/>
    <property type="molecule type" value="Genomic_DNA"/>
</dbReference>
<dbReference type="AlphaFoldDB" id="A0A495DM77"/>
<feature type="domain" description="DSBA-like thioredoxin" evidence="1">
    <location>
        <begin position="6"/>
        <end position="209"/>
    </location>
</feature>
<dbReference type="GO" id="GO:0016853">
    <property type="term" value="F:isomerase activity"/>
    <property type="evidence" value="ECO:0007669"/>
    <property type="project" value="UniProtKB-KW"/>
</dbReference>
<gene>
    <name evidence="2" type="ORF">C7435_0457</name>
</gene>
<name>A0A495DM77_9PROT</name>